<dbReference type="GO" id="GO:0004523">
    <property type="term" value="F:RNA-DNA hybrid ribonuclease activity"/>
    <property type="evidence" value="ECO:0007669"/>
    <property type="project" value="InterPro"/>
</dbReference>
<dbReference type="Gene3D" id="3.30.420.10">
    <property type="entry name" value="Ribonuclease H-like superfamily/Ribonuclease H"/>
    <property type="match status" value="1"/>
</dbReference>
<feature type="compositionally biased region" description="Polar residues" evidence="2">
    <location>
        <begin position="34"/>
        <end position="45"/>
    </location>
</feature>
<dbReference type="Pfam" id="PF14529">
    <property type="entry name" value="Exo_endo_phos_2"/>
    <property type="match status" value="1"/>
</dbReference>
<dbReference type="InterPro" id="IPR036691">
    <property type="entry name" value="Endo/exonu/phosph_ase_sf"/>
</dbReference>
<evidence type="ECO:0000256" key="2">
    <source>
        <dbReference type="SAM" id="MobiDB-lite"/>
    </source>
</evidence>
<feature type="compositionally biased region" description="Basic and acidic residues" evidence="2">
    <location>
        <begin position="81"/>
        <end position="106"/>
    </location>
</feature>
<evidence type="ECO:0000259" key="3">
    <source>
        <dbReference type="PROSITE" id="PS50878"/>
    </source>
</evidence>
<dbReference type="InterPro" id="IPR000477">
    <property type="entry name" value="RT_dom"/>
</dbReference>
<evidence type="ECO:0000313" key="6">
    <source>
        <dbReference type="Proteomes" id="UP001314205"/>
    </source>
</evidence>
<keyword evidence="1" id="KW-0175">Coiled coil</keyword>
<evidence type="ECO:0008006" key="7">
    <source>
        <dbReference type="Google" id="ProtNLM"/>
    </source>
</evidence>
<dbReference type="PROSITE" id="PS50879">
    <property type="entry name" value="RNASE_H_1"/>
    <property type="match status" value="1"/>
</dbReference>
<dbReference type="Pfam" id="PF00075">
    <property type="entry name" value="RNase_H"/>
    <property type="match status" value="1"/>
</dbReference>
<dbReference type="GO" id="GO:0042575">
    <property type="term" value="C:DNA polymerase complex"/>
    <property type="evidence" value="ECO:0007669"/>
    <property type="project" value="UniProtKB-ARBA"/>
</dbReference>
<keyword evidence="6" id="KW-1185">Reference proteome</keyword>
<dbReference type="InterPro" id="IPR036397">
    <property type="entry name" value="RNaseH_sf"/>
</dbReference>
<protein>
    <recommendedName>
        <fullName evidence="7">115 kDa protein in type-1 retrotransposable element R1DM</fullName>
    </recommendedName>
</protein>
<feature type="region of interest" description="Disordered" evidence="2">
    <location>
        <begin position="1"/>
        <end position="106"/>
    </location>
</feature>
<feature type="domain" description="Reverse transcriptase" evidence="3">
    <location>
        <begin position="970"/>
        <end position="1239"/>
    </location>
</feature>
<comment type="caution">
    <text evidence="5">The sequence shown here is derived from an EMBL/GenBank/DDBJ whole genome shotgun (WGS) entry which is preliminary data.</text>
</comment>
<feature type="region of interest" description="Disordered" evidence="2">
    <location>
        <begin position="156"/>
        <end position="179"/>
    </location>
</feature>
<evidence type="ECO:0000313" key="5">
    <source>
        <dbReference type="EMBL" id="CAK1588833.1"/>
    </source>
</evidence>
<organism evidence="5 6">
    <name type="scientific">Parnassius mnemosyne</name>
    <name type="common">clouded apollo</name>
    <dbReference type="NCBI Taxonomy" id="213953"/>
    <lineage>
        <taxon>Eukaryota</taxon>
        <taxon>Metazoa</taxon>
        <taxon>Ecdysozoa</taxon>
        <taxon>Arthropoda</taxon>
        <taxon>Hexapoda</taxon>
        <taxon>Insecta</taxon>
        <taxon>Pterygota</taxon>
        <taxon>Neoptera</taxon>
        <taxon>Endopterygota</taxon>
        <taxon>Lepidoptera</taxon>
        <taxon>Glossata</taxon>
        <taxon>Ditrysia</taxon>
        <taxon>Papilionoidea</taxon>
        <taxon>Papilionidae</taxon>
        <taxon>Parnassiinae</taxon>
        <taxon>Parnassini</taxon>
        <taxon>Parnassius</taxon>
        <taxon>Driopa</taxon>
    </lineage>
</organism>
<dbReference type="SUPFAM" id="SSF56672">
    <property type="entry name" value="DNA/RNA polymerases"/>
    <property type="match status" value="1"/>
</dbReference>
<dbReference type="CDD" id="cd09276">
    <property type="entry name" value="Rnase_HI_RT_non_LTR"/>
    <property type="match status" value="1"/>
</dbReference>
<evidence type="ECO:0000259" key="4">
    <source>
        <dbReference type="PROSITE" id="PS50879"/>
    </source>
</evidence>
<dbReference type="SUPFAM" id="SSF56219">
    <property type="entry name" value="DNase I-like"/>
    <property type="match status" value="1"/>
</dbReference>
<sequence length="1692" mass="192842">MFGIRTPAKRIESSAKDMSPQGSPTKTEKAGPSPKNQRTLASSVRRSIGEWETGKLDIEAGTHSPPKKVIPTARQRQKTMPSHETKGTTRKALEEAKEGSPKTETAKYADRLTEARACLHKAKLHLNNSRNLRTDIKTEVTQAIERLYQLVKEAETGKSTGKERDLMEQEKREERLEDEYERKKSEEHIKLMKKLEEHGKLLEENNKEIEKLRVEMKKHENKEERVTYASILAGKSNRLSSENMAMHSVAITSTDEKETGDQVIDRIRKAINAKEEGLKIDKIRKARDRKVIVGCCTQEEINRVKERIKNASEHLNVDDIKNKDPLVILKDVLQYNSDEEIVKAIRVQNTQLFKELQDEEDRIEIKYKKKTRNPHTSHIVMRVSPQLWNRLTEAGVIHVDLQRVRVADQSPLVQCSRCLGYGHSKRLCNETTEVCSHCGGPHLRTECADWLSGELPSCRNCLRAKMDRKDHNAFSSDCPANLQRSELATAELIIEATLKKISFALVQEPYIGRIGEMKSYPGTRIIQCYREPNTEKVIKAAIVLFDDTINITQCPGLTTENIAVARLRTGTWEMGVVSVYLESDKPIDPYLDTIEKAVEALGTGSVIVGGDVNAWNTWWGSREADVRGIDVAAKLDELELHILNEGTEPTFDTIRGGKRFSSCVDITTCSTSLLGRVENWRLSEEITSSDHRAILFDINLEKSVGIDIERKTRKYNTKKANWSEFREKLLQIWSNKQINKIEIDKIEMREELEIKIAEVTKTITELCDNTLPKLKHKKRMGLPWWTDELTQRKKEVSRLKRRISYAAPIRREWVVEQYLNAKEGYQQEVKRAQTSSWKDFCSKQDRESMWDGIYRVIGRTTQRQEDTPLVLNGKTMGNEESAKTLAEIFYPEDDTQEDDAGHRLIRETARVVNEVSHDDSCDPPFTMEELMWSVSSFNPKKAPGNDGLTADICEAAIASDPKLFLAIANKCLSLAYFPKKWKEAVVVVLRKPGKESYTHPKSYRPIGLLPVLGKIYEKMLIQRIKWHIVPKISPTQYGFMPQRSTEDSLYDMVQHIKAKLKNKKLIVLISLDIEGAFDNAWWPAIRCRLAESGCPINLRRLTDNYFEDRAVRVRYAGAEWVKTTAKGCVQGSIGGPIFWNLLLDPLLKELSEKGEHCQAFADDVVLIFSGDRALEVQDRANAALAYVQKWGVRNKLRFAPHKTKAMVITNKIKYDSPLLKMGGKNIALSREIKILGLTIDDKLTFNTHIKNVCCKVQRLYSQLIRAAKINWGLNPGIIRTIYVAVTEPIIMYAASVWAPSTYKLKVKKQLDMAQRGFVQKIIKSYKTVSLHSALLLAGLLPLDLRVQEAASLYEIKKGFSQRVVGDRDVERKLEYSKTPHPANQTGLQFKCLGDSAEVDQHDNKCIKIYTDGSKIEGKVGAALSVWRHAVEISTRKLKLEDFCTVYQAELLAIFEATNYALRDSAMYCNIYSDSRSALQTVVQNVTFHPLAANIRKNISKIQKQGKLIKLLWVKAHAGLEGNERADELAKEAALKLKRKPNYDKCPISFVKRQIRLDSLDEWNRRYIEGETASVTKIYFPNAISAYPIIRKLNMDPLMVQMMTGHGGFSEYLHRFKCKESPSCACDPMMEESVLHIITECPIYSKERNNVEIELETKIGKDSICKIIGSKCTRIRFLNYCKLIANKVVNKNK</sequence>
<gene>
    <name evidence="5" type="ORF">PARMNEM_LOCUS9422</name>
</gene>
<dbReference type="Proteomes" id="UP001314205">
    <property type="component" value="Unassembled WGS sequence"/>
</dbReference>
<proteinExistence type="predicted"/>
<feature type="coiled-coil region" evidence="1">
    <location>
        <begin position="342"/>
        <end position="373"/>
    </location>
</feature>
<dbReference type="InterPro" id="IPR002156">
    <property type="entry name" value="RNaseH_domain"/>
</dbReference>
<dbReference type="PANTHER" id="PTHR33481:SF1">
    <property type="entry name" value="ENDONUCLEASE_EXONUCLEASE_PHOSPHATASE DOMAIN-CONTAINING PROTEIN-RELATED"/>
    <property type="match status" value="1"/>
</dbReference>
<dbReference type="InterPro" id="IPR043502">
    <property type="entry name" value="DNA/RNA_pol_sf"/>
</dbReference>
<dbReference type="PANTHER" id="PTHR33481">
    <property type="entry name" value="REVERSE TRANSCRIPTASE"/>
    <property type="match status" value="1"/>
</dbReference>
<dbReference type="Pfam" id="PF00078">
    <property type="entry name" value="RVT_1"/>
    <property type="match status" value="1"/>
</dbReference>
<dbReference type="SUPFAM" id="SSF53098">
    <property type="entry name" value="Ribonuclease H-like"/>
    <property type="match status" value="1"/>
</dbReference>
<dbReference type="GO" id="GO:0003676">
    <property type="term" value="F:nucleic acid binding"/>
    <property type="evidence" value="ECO:0007669"/>
    <property type="project" value="InterPro"/>
</dbReference>
<dbReference type="EMBL" id="CAVLGL010000082">
    <property type="protein sequence ID" value="CAK1588833.1"/>
    <property type="molecule type" value="Genomic_DNA"/>
</dbReference>
<evidence type="ECO:0000256" key="1">
    <source>
        <dbReference type="SAM" id="Coils"/>
    </source>
</evidence>
<dbReference type="Gene3D" id="3.60.10.10">
    <property type="entry name" value="Endonuclease/exonuclease/phosphatase"/>
    <property type="match status" value="1"/>
</dbReference>
<dbReference type="InterPro" id="IPR005135">
    <property type="entry name" value="Endo/exonuclease/phosphatase"/>
</dbReference>
<dbReference type="CDD" id="cd09077">
    <property type="entry name" value="R1-I-EN"/>
    <property type="match status" value="1"/>
</dbReference>
<accession>A0AAV1L0L8</accession>
<dbReference type="InterPro" id="IPR012337">
    <property type="entry name" value="RNaseH-like_sf"/>
</dbReference>
<feature type="domain" description="RNase H type-1" evidence="4">
    <location>
        <begin position="1402"/>
        <end position="1534"/>
    </location>
</feature>
<name>A0AAV1L0L8_9NEOP</name>
<dbReference type="CDD" id="cd01650">
    <property type="entry name" value="RT_nLTR_like"/>
    <property type="match status" value="1"/>
</dbReference>
<dbReference type="PROSITE" id="PS50878">
    <property type="entry name" value="RT_POL"/>
    <property type="match status" value="1"/>
</dbReference>
<dbReference type="GO" id="GO:0071897">
    <property type="term" value="P:DNA biosynthetic process"/>
    <property type="evidence" value="ECO:0007669"/>
    <property type="project" value="UniProtKB-ARBA"/>
</dbReference>
<reference evidence="5 6" key="1">
    <citation type="submission" date="2023-11" db="EMBL/GenBank/DDBJ databases">
        <authorList>
            <person name="Hedman E."/>
            <person name="Englund M."/>
            <person name="Stromberg M."/>
            <person name="Nyberg Akerstrom W."/>
            <person name="Nylinder S."/>
            <person name="Jareborg N."/>
            <person name="Kallberg Y."/>
            <person name="Kronander E."/>
        </authorList>
    </citation>
    <scope>NUCLEOTIDE SEQUENCE [LARGE SCALE GENOMIC DNA]</scope>
</reference>
<feature type="compositionally biased region" description="Basic and acidic residues" evidence="2">
    <location>
        <begin position="47"/>
        <end position="60"/>
    </location>
</feature>